<evidence type="ECO:0008006" key="3">
    <source>
        <dbReference type="Google" id="ProtNLM"/>
    </source>
</evidence>
<organism evidence="1 2">
    <name type="scientific">Desmophyllum pertusum</name>
    <dbReference type="NCBI Taxonomy" id="174260"/>
    <lineage>
        <taxon>Eukaryota</taxon>
        <taxon>Metazoa</taxon>
        <taxon>Cnidaria</taxon>
        <taxon>Anthozoa</taxon>
        <taxon>Hexacorallia</taxon>
        <taxon>Scleractinia</taxon>
        <taxon>Caryophylliina</taxon>
        <taxon>Caryophylliidae</taxon>
        <taxon>Desmophyllum</taxon>
    </lineage>
</organism>
<name>A0A9W9Y6I3_9CNID</name>
<reference evidence="1" key="1">
    <citation type="submission" date="2023-01" db="EMBL/GenBank/DDBJ databases">
        <title>Genome assembly of the deep-sea coral Lophelia pertusa.</title>
        <authorList>
            <person name="Herrera S."/>
            <person name="Cordes E."/>
        </authorList>
    </citation>
    <scope>NUCLEOTIDE SEQUENCE</scope>
    <source>
        <strain evidence="1">USNM1676648</strain>
        <tissue evidence="1">Polyp</tissue>
    </source>
</reference>
<gene>
    <name evidence="1" type="ORF">OS493_040154</name>
</gene>
<evidence type="ECO:0000313" key="2">
    <source>
        <dbReference type="Proteomes" id="UP001163046"/>
    </source>
</evidence>
<proteinExistence type="predicted"/>
<dbReference type="EMBL" id="MU828077">
    <property type="protein sequence ID" value="KAJ7310194.1"/>
    <property type="molecule type" value="Genomic_DNA"/>
</dbReference>
<protein>
    <recommendedName>
        <fullName evidence="3">PDZ domain-containing protein</fullName>
    </recommendedName>
</protein>
<accession>A0A9W9Y6I3</accession>
<dbReference type="Proteomes" id="UP001163046">
    <property type="component" value="Unassembled WGS sequence"/>
</dbReference>
<sequence length="78" mass="8704">MPVQDIIGGPAKEDGRLRQGDQILIESVEPKFDGLGFVAARPHLDAARTLFVRLVVERRPRLVESNYAMSQETNSDEP</sequence>
<keyword evidence="2" id="KW-1185">Reference proteome</keyword>
<comment type="caution">
    <text evidence="1">The sequence shown here is derived from an EMBL/GenBank/DDBJ whole genome shotgun (WGS) entry which is preliminary data.</text>
</comment>
<evidence type="ECO:0000313" key="1">
    <source>
        <dbReference type="EMBL" id="KAJ7310194.1"/>
    </source>
</evidence>
<dbReference type="AlphaFoldDB" id="A0A9W9Y6I3"/>